<dbReference type="RefSeq" id="WP_135587840.1">
    <property type="nucleotide sequence ID" value="NZ_RQEP01000012.1"/>
</dbReference>
<organism evidence="2 3">
    <name type="scientific">Leptospira semungkisensis</name>
    <dbReference type="NCBI Taxonomy" id="2484985"/>
    <lineage>
        <taxon>Bacteria</taxon>
        <taxon>Pseudomonadati</taxon>
        <taxon>Spirochaetota</taxon>
        <taxon>Spirochaetia</taxon>
        <taxon>Leptospirales</taxon>
        <taxon>Leptospiraceae</taxon>
        <taxon>Leptospira</taxon>
    </lineage>
</organism>
<dbReference type="Pfam" id="PF00903">
    <property type="entry name" value="Glyoxalase"/>
    <property type="match status" value="1"/>
</dbReference>
<dbReference type="SUPFAM" id="SSF54593">
    <property type="entry name" value="Glyoxalase/Bleomycin resistance protein/Dihydroxybiphenyl dioxygenase"/>
    <property type="match status" value="1"/>
</dbReference>
<name>A0A4R9FYP7_9LEPT</name>
<dbReference type="InterPro" id="IPR029068">
    <property type="entry name" value="Glyas_Bleomycin-R_OHBP_Dase"/>
</dbReference>
<evidence type="ECO:0000313" key="3">
    <source>
        <dbReference type="Proteomes" id="UP000297453"/>
    </source>
</evidence>
<dbReference type="Gene3D" id="3.10.180.10">
    <property type="entry name" value="2,3-Dihydroxybiphenyl 1,2-Dioxygenase, domain 1"/>
    <property type="match status" value="1"/>
</dbReference>
<reference evidence="2" key="1">
    <citation type="journal article" date="2019" name="PLoS Negl. Trop. Dis.">
        <title>Revisiting the worldwide diversity of Leptospira species in the environment.</title>
        <authorList>
            <person name="Vincent A.T."/>
            <person name="Schiettekatte O."/>
            <person name="Bourhy P."/>
            <person name="Veyrier F.J."/>
            <person name="Picardeau M."/>
        </authorList>
    </citation>
    <scope>NUCLEOTIDE SEQUENCE [LARGE SCALE GENOMIC DNA]</scope>
    <source>
        <strain evidence="2">SSS9</strain>
    </source>
</reference>
<dbReference type="Proteomes" id="UP000297453">
    <property type="component" value="Unassembled WGS sequence"/>
</dbReference>
<dbReference type="AlphaFoldDB" id="A0A4R9FYP7"/>
<evidence type="ECO:0000313" key="2">
    <source>
        <dbReference type="EMBL" id="TGK04001.1"/>
    </source>
</evidence>
<feature type="domain" description="VOC" evidence="1">
    <location>
        <begin position="2"/>
        <end position="125"/>
    </location>
</feature>
<dbReference type="PANTHER" id="PTHR36437:SF2">
    <property type="entry name" value="GLYOXALASE_BLEOMYCIN RESISTANCE PROTEIN_DIOXYGENASE"/>
    <property type="match status" value="1"/>
</dbReference>
<evidence type="ECO:0000259" key="1">
    <source>
        <dbReference type="PROSITE" id="PS51819"/>
    </source>
</evidence>
<dbReference type="PROSITE" id="PS51819">
    <property type="entry name" value="VOC"/>
    <property type="match status" value="1"/>
</dbReference>
<dbReference type="InterPro" id="IPR037523">
    <property type="entry name" value="VOC_core"/>
</dbReference>
<dbReference type="EMBL" id="RQEP01000012">
    <property type="protein sequence ID" value="TGK04001.1"/>
    <property type="molecule type" value="Genomic_DNA"/>
</dbReference>
<accession>A0A4R9FYP7</accession>
<dbReference type="OrthoDB" id="9794917at2"/>
<protein>
    <submittedName>
        <fullName evidence="2">Glyoxalase</fullName>
    </submittedName>
</protein>
<dbReference type="PANTHER" id="PTHR36437">
    <property type="entry name" value="GLYOXALASE/BLEOMYCIN RESISTANCE PROTEIN/DIOXYGENASE"/>
    <property type="match status" value="1"/>
</dbReference>
<proteinExistence type="predicted"/>
<sequence>MKIKLTSIFVHDPAQAFQFYTEKLGFISRLYLPQARLAIVASPEEPNGTGLLLEPNDNPLAKTYQEGLFNAGYPVIVFSTEDIHKEFERLKQQGVVFRKEPTQADIGIEAVFEDSCGNLIQLYQLVP</sequence>
<dbReference type="InterPro" id="IPR004360">
    <property type="entry name" value="Glyas_Fos-R_dOase_dom"/>
</dbReference>
<comment type="caution">
    <text evidence="2">The sequence shown here is derived from an EMBL/GenBank/DDBJ whole genome shotgun (WGS) entry which is preliminary data.</text>
</comment>
<gene>
    <name evidence="2" type="ORF">EHO59_10805</name>
</gene>
<keyword evidence="3" id="KW-1185">Reference proteome</keyword>